<organism evidence="1 2">
    <name type="scientific">Blepharisma stoltei</name>
    <dbReference type="NCBI Taxonomy" id="1481888"/>
    <lineage>
        <taxon>Eukaryota</taxon>
        <taxon>Sar</taxon>
        <taxon>Alveolata</taxon>
        <taxon>Ciliophora</taxon>
        <taxon>Postciliodesmatophora</taxon>
        <taxon>Heterotrichea</taxon>
        <taxon>Heterotrichida</taxon>
        <taxon>Blepharismidae</taxon>
        <taxon>Blepharisma</taxon>
    </lineage>
</organism>
<name>A0AAU9IZ13_9CILI</name>
<dbReference type="AlphaFoldDB" id="A0AAU9IZ13"/>
<accession>A0AAU9IZ13</accession>
<dbReference type="EMBL" id="CAJZBQ010000021">
    <property type="protein sequence ID" value="CAG9318843.1"/>
    <property type="molecule type" value="Genomic_DNA"/>
</dbReference>
<gene>
    <name evidence="1" type="ORF">BSTOLATCC_MIC22205</name>
</gene>
<proteinExistence type="predicted"/>
<comment type="caution">
    <text evidence="1">The sequence shown here is derived from an EMBL/GenBank/DDBJ whole genome shotgun (WGS) entry which is preliminary data.</text>
</comment>
<evidence type="ECO:0000313" key="2">
    <source>
        <dbReference type="Proteomes" id="UP001162131"/>
    </source>
</evidence>
<dbReference type="Proteomes" id="UP001162131">
    <property type="component" value="Unassembled WGS sequence"/>
</dbReference>
<keyword evidence="2" id="KW-1185">Reference proteome</keyword>
<sequence length="186" mass="21736">MGNELGCECLVKDKPDFQYKNHTNSHIIIDGPVKIVDDSRLFEEAHTLIELKTKMKHYVPYEIKCVKDKTIDIFHSFVRVIGMKQTKDDIIAIVVEIIFSSLGNFLICISDYDESIRDYKLGGVLELSYVFPQNTVFQRNFKDFFEWLDAYKSRQIQIDFDETFNMGKIVYGIFKSMGNREGNDEF</sequence>
<evidence type="ECO:0000313" key="1">
    <source>
        <dbReference type="EMBL" id="CAG9318843.1"/>
    </source>
</evidence>
<reference evidence="1" key="1">
    <citation type="submission" date="2021-09" db="EMBL/GenBank/DDBJ databases">
        <authorList>
            <consortium name="AG Swart"/>
            <person name="Singh M."/>
            <person name="Singh A."/>
            <person name="Seah K."/>
            <person name="Emmerich C."/>
        </authorList>
    </citation>
    <scope>NUCLEOTIDE SEQUENCE</scope>
    <source>
        <strain evidence="1">ATCC30299</strain>
    </source>
</reference>
<protein>
    <submittedName>
        <fullName evidence="1">Uncharacterized protein</fullName>
    </submittedName>
</protein>